<protein>
    <recommendedName>
        <fullName evidence="8">Probable membrane transporter protein</fullName>
    </recommendedName>
</protein>
<feature type="transmembrane region" description="Helical" evidence="8">
    <location>
        <begin position="174"/>
        <end position="193"/>
    </location>
</feature>
<dbReference type="Pfam" id="PF01925">
    <property type="entry name" value="TauE"/>
    <property type="match status" value="1"/>
</dbReference>
<keyword evidence="7 8" id="KW-0472">Membrane</keyword>
<dbReference type="PATRIC" id="fig|626887.3.peg.1159"/>
<comment type="caution">
    <text evidence="9">The sequence shown here is derived from an EMBL/GenBank/DDBJ whole genome shotgun (WGS) entry which is preliminary data.</text>
</comment>
<evidence type="ECO:0000256" key="1">
    <source>
        <dbReference type="ARBA" id="ARBA00004651"/>
    </source>
</evidence>
<proteinExistence type="inferred from homology"/>
<dbReference type="Proteomes" id="UP000013165">
    <property type="component" value="Unassembled WGS sequence"/>
</dbReference>
<keyword evidence="5 8" id="KW-0812">Transmembrane</keyword>
<feature type="transmembrane region" description="Helical" evidence="8">
    <location>
        <begin position="143"/>
        <end position="167"/>
    </location>
</feature>
<comment type="similarity">
    <text evidence="2 8">Belongs to the 4-toluene sulfonate uptake permease (TSUP) (TC 2.A.102) family.</text>
</comment>
<reference evidence="9 10" key="1">
    <citation type="journal article" date="2013" name="Genome Announc.">
        <title>Genome Sequence of the Polycyclic Aromatic Hydrocarbon-Degrading Bacterium Strain Marinobacter nanhaiticus D15-8WT.</title>
        <authorList>
            <person name="Cui Z."/>
            <person name="Gao W."/>
            <person name="Li Q."/>
            <person name="Xu G."/>
            <person name="Zheng L."/>
        </authorList>
    </citation>
    <scope>NUCLEOTIDE SEQUENCE [LARGE SCALE GENOMIC DNA]</scope>
    <source>
        <strain evidence="9 10">D15-8W</strain>
    </source>
</reference>
<keyword evidence="6 8" id="KW-1133">Transmembrane helix</keyword>
<dbReference type="HOGENOM" id="CLU_054750_0_1_6"/>
<accession>N6VX73</accession>
<dbReference type="AlphaFoldDB" id="N6VX73"/>
<dbReference type="InterPro" id="IPR002781">
    <property type="entry name" value="TM_pro_TauE-like"/>
</dbReference>
<feature type="transmembrane region" description="Helical" evidence="8">
    <location>
        <begin position="238"/>
        <end position="256"/>
    </location>
</feature>
<dbReference type="GO" id="GO:0005886">
    <property type="term" value="C:plasma membrane"/>
    <property type="evidence" value="ECO:0007669"/>
    <property type="project" value="UniProtKB-SubCell"/>
</dbReference>
<keyword evidence="4 8" id="KW-1003">Cell membrane</keyword>
<evidence type="ECO:0000256" key="7">
    <source>
        <dbReference type="ARBA" id="ARBA00023136"/>
    </source>
</evidence>
<evidence type="ECO:0000313" key="10">
    <source>
        <dbReference type="Proteomes" id="UP000013165"/>
    </source>
</evidence>
<organism evidence="9 10">
    <name type="scientific">Marinobacter nanhaiticus D15-8W</name>
    <dbReference type="NCBI Taxonomy" id="626887"/>
    <lineage>
        <taxon>Bacteria</taxon>
        <taxon>Pseudomonadati</taxon>
        <taxon>Pseudomonadota</taxon>
        <taxon>Gammaproteobacteria</taxon>
        <taxon>Pseudomonadales</taxon>
        <taxon>Marinobacteraceae</taxon>
        <taxon>Marinobacter</taxon>
    </lineage>
</organism>
<feature type="transmembrane region" description="Helical" evidence="8">
    <location>
        <begin position="45"/>
        <end position="69"/>
    </location>
</feature>
<evidence type="ECO:0000256" key="4">
    <source>
        <dbReference type="ARBA" id="ARBA00022475"/>
    </source>
</evidence>
<evidence type="ECO:0000256" key="2">
    <source>
        <dbReference type="ARBA" id="ARBA00009142"/>
    </source>
</evidence>
<evidence type="ECO:0000256" key="3">
    <source>
        <dbReference type="ARBA" id="ARBA00022448"/>
    </source>
</evidence>
<evidence type="ECO:0000313" key="9">
    <source>
        <dbReference type="EMBL" id="ENO14845.2"/>
    </source>
</evidence>
<dbReference type="PANTHER" id="PTHR30269:SF37">
    <property type="entry name" value="MEMBRANE TRANSPORTER PROTEIN"/>
    <property type="match status" value="1"/>
</dbReference>
<feature type="transmembrane region" description="Helical" evidence="8">
    <location>
        <begin position="90"/>
        <end position="123"/>
    </location>
</feature>
<gene>
    <name evidence="9" type="ORF">J057_05821</name>
</gene>
<keyword evidence="3" id="KW-0813">Transport</keyword>
<evidence type="ECO:0000256" key="5">
    <source>
        <dbReference type="ARBA" id="ARBA00022692"/>
    </source>
</evidence>
<sequence length="257" mass="27711">MALFPAKRDCMAAPFDTLLFWILAVVGVILTGISKSGFAGGAGVLAVPLLALVIPLPTATVIMLPVLLFMDVRAIHLYRKQASWTELKRLAPSVLIGIAIGGALLGTLSTSALELVTGIVSVLFAGWQNFSGWLSRFQRASWFWGAISGVTSTLIHAGGPPLSVYFLGQQLEKLKWLGTAAVLFGLMNLTKVIPYQINGFWEERLLFVSLLLLPAAWVGIQLGYAIQKRFDGDTFIRICRVLLLVSGSLLIVKGISG</sequence>
<dbReference type="EMBL" id="APLQ01000011">
    <property type="protein sequence ID" value="ENO14845.2"/>
    <property type="molecule type" value="Genomic_DNA"/>
</dbReference>
<dbReference type="PANTHER" id="PTHR30269">
    <property type="entry name" value="TRANSMEMBRANE PROTEIN YFCA"/>
    <property type="match status" value="1"/>
</dbReference>
<dbReference type="STRING" id="626887.J057_05821"/>
<feature type="transmembrane region" description="Helical" evidence="8">
    <location>
        <begin position="205"/>
        <end position="226"/>
    </location>
</feature>
<keyword evidence="10" id="KW-1185">Reference proteome</keyword>
<name>N6VX73_9GAMM</name>
<comment type="subcellular location">
    <subcellularLocation>
        <location evidence="1 8">Cell membrane</location>
        <topology evidence="1 8">Multi-pass membrane protein</topology>
    </subcellularLocation>
</comment>
<evidence type="ECO:0000256" key="8">
    <source>
        <dbReference type="RuleBase" id="RU363041"/>
    </source>
</evidence>
<dbReference type="InterPro" id="IPR052017">
    <property type="entry name" value="TSUP"/>
</dbReference>
<feature type="transmembrane region" description="Helical" evidence="8">
    <location>
        <begin position="12"/>
        <end position="33"/>
    </location>
</feature>
<evidence type="ECO:0000256" key="6">
    <source>
        <dbReference type="ARBA" id="ARBA00022989"/>
    </source>
</evidence>
<dbReference type="eggNOG" id="COG0730">
    <property type="taxonomic scope" value="Bacteria"/>
</dbReference>
<dbReference type="OrthoDB" id="7028171at2"/>